<feature type="region of interest" description="Disordered" evidence="3">
    <location>
        <begin position="113"/>
        <end position="183"/>
    </location>
</feature>
<feature type="compositionally biased region" description="Low complexity" evidence="3">
    <location>
        <begin position="1342"/>
        <end position="1358"/>
    </location>
</feature>
<feature type="compositionally biased region" description="Low complexity" evidence="3">
    <location>
        <begin position="828"/>
        <end position="841"/>
    </location>
</feature>
<feature type="compositionally biased region" description="Polar residues" evidence="3">
    <location>
        <begin position="1466"/>
        <end position="1479"/>
    </location>
</feature>
<protein>
    <recommendedName>
        <fullName evidence="4">Cep57 centrosome microtubule-binding domain-containing protein</fullName>
    </recommendedName>
</protein>
<dbReference type="InterPro" id="IPR024957">
    <property type="entry name" value="Cep57_MT-bd_dom"/>
</dbReference>
<feature type="compositionally biased region" description="Polar residues" evidence="3">
    <location>
        <begin position="310"/>
        <end position="320"/>
    </location>
</feature>
<feature type="region of interest" description="Disordered" evidence="3">
    <location>
        <begin position="289"/>
        <end position="353"/>
    </location>
</feature>
<comment type="subcellular location">
    <subcellularLocation>
        <location evidence="1">Cytoplasm</location>
    </subcellularLocation>
</comment>
<feature type="region of interest" description="Disordered" evidence="3">
    <location>
        <begin position="368"/>
        <end position="432"/>
    </location>
</feature>
<gene>
    <name evidence="5" type="ORF">H4219_001090</name>
</gene>
<feature type="compositionally biased region" description="Polar residues" evidence="3">
    <location>
        <begin position="40"/>
        <end position="50"/>
    </location>
</feature>
<feature type="compositionally biased region" description="Polar residues" evidence="3">
    <location>
        <begin position="1590"/>
        <end position="1603"/>
    </location>
</feature>
<feature type="compositionally biased region" description="Polar residues" evidence="3">
    <location>
        <begin position="1236"/>
        <end position="1246"/>
    </location>
</feature>
<feature type="region of interest" description="Disordered" evidence="3">
    <location>
        <begin position="588"/>
        <end position="609"/>
    </location>
</feature>
<evidence type="ECO:0000313" key="6">
    <source>
        <dbReference type="Proteomes" id="UP001150538"/>
    </source>
</evidence>
<feature type="compositionally biased region" description="Pro residues" evidence="3">
    <location>
        <begin position="1210"/>
        <end position="1220"/>
    </location>
</feature>
<feature type="region of interest" description="Disordered" evidence="3">
    <location>
        <begin position="1073"/>
        <end position="1278"/>
    </location>
</feature>
<evidence type="ECO:0000259" key="4">
    <source>
        <dbReference type="Pfam" id="PF06657"/>
    </source>
</evidence>
<feature type="compositionally biased region" description="Basic and acidic residues" evidence="3">
    <location>
        <begin position="391"/>
        <end position="413"/>
    </location>
</feature>
<dbReference type="GO" id="GO:0005737">
    <property type="term" value="C:cytoplasm"/>
    <property type="evidence" value="ECO:0007669"/>
    <property type="project" value="UniProtKB-SubCell"/>
</dbReference>
<dbReference type="EMBL" id="JANBPU010000009">
    <property type="protein sequence ID" value="KAJ1920853.1"/>
    <property type="molecule type" value="Genomic_DNA"/>
</dbReference>
<feature type="compositionally biased region" description="Basic and acidic residues" evidence="3">
    <location>
        <begin position="1896"/>
        <end position="1908"/>
    </location>
</feature>
<feature type="region of interest" description="Disordered" evidence="3">
    <location>
        <begin position="1882"/>
        <end position="1912"/>
    </location>
</feature>
<evidence type="ECO:0000256" key="2">
    <source>
        <dbReference type="ARBA" id="ARBA00022490"/>
    </source>
</evidence>
<feature type="compositionally biased region" description="Polar residues" evidence="3">
    <location>
        <begin position="1124"/>
        <end position="1138"/>
    </location>
</feature>
<dbReference type="OrthoDB" id="76453at2759"/>
<feature type="region of interest" description="Disordered" evidence="3">
    <location>
        <begin position="1797"/>
        <end position="1861"/>
    </location>
</feature>
<feature type="compositionally biased region" description="Basic and acidic residues" evidence="3">
    <location>
        <begin position="20"/>
        <end position="31"/>
    </location>
</feature>
<feature type="compositionally biased region" description="Polar residues" evidence="3">
    <location>
        <begin position="1360"/>
        <end position="1369"/>
    </location>
</feature>
<organism evidence="5 6">
    <name type="scientific">Mycoemilia scoparia</name>
    <dbReference type="NCBI Taxonomy" id="417184"/>
    <lineage>
        <taxon>Eukaryota</taxon>
        <taxon>Fungi</taxon>
        <taxon>Fungi incertae sedis</taxon>
        <taxon>Zoopagomycota</taxon>
        <taxon>Kickxellomycotina</taxon>
        <taxon>Kickxellomycetes</taxon>
        <taxon>Kickxellales</taxon>
        <taxon>Kickxellaceae</taxon>
        <taxon>Mycoemilia</taxon>
    </lineage>
</organism>
<keyword evidence="6" id="KW-1185">Reference proteome</keyword>
<feature type="region of interest" description="Disordered" evidence="3">
    <location>
        <begin position="684"/>
        <end position="770"/>
    </location>
</feature>
<feature type="compositionally biased region" description="Low complexity" evidence="3">
    <location>
        <begin position="420"/>
        <end position="432"/>
    </location>
</feature>
<feature type="compositionally biased region" description="Basic and acidic residues" evidence="3">
    <location>
        <begin position="743"/>
        <end position="770"/>
    </location>
</feature>
<feature type="compositionally biased region" description="Polar residues" evidence="3">
    <location>
        <begin position="591"/>
        <end position="601"/>
    </location>
</feature>
<feature type="compositionally biased region" description="Polar residues" evidence="3">
    <location>
        <begin position="1557"/>
        <end position="1575"/>
    </location>
</feature>
<feature type="region of interest" description="Disordered" evidence="3">
    <location>
        <begin position="798"/>
        <end position="869"/>
    </location>
</feature>
<dbReference type="GO" id="GO:0008017">
    <property type="term" value="F:microtubule binding"/>
    <property type="evidence" value="ECO:0007669"/>
    <property type="project" value="InterPro"/>
</dbReference>
<feature type="region of interest" description="Disordered" evidence="3">
    <location>
        <begin position="1"/>
        <end position="50"/>
    </location>
</feature>
<feature type="compositionally biased region" description="Polar residues" evidence="3">
    <location>
        <begin position="370"/>
        <end position="387"/>
    </location>
</feature>
<feature type="compositionally biased region" description="Polar residues" evidence="3">
    <location>
        <begin position="340"/>
        <end position="353"/>
    </location>
</feature>
<feature type="region of interest" description="Disordered" evidence="3">
    <location>
        <begin position="963"/>
        <end position="994"/>
    </location>
</feature>
<proteinExistence type="predicted"/>
<feature type="region of interest" description="Disordered" evidence="3">
    <location>
        <begin position="1700"/>
        <end position="1730"/>
    </location>
</feature>
<feature type="compositionally biased region" description="Polar residues" evidence="3">
    <location>
        <begin position="1097"/>
        <end position="1107"/>
    </location>
</feature>
<evidence type="ECO:0000313" key="5">
    <source>
        <dbReference type="EMBL" id="KAJ1920853.1"/>
    </source>
</evidence>
<keyword evidence="2" id="KW-0963">Cytoplasm</keyword>
<accession>A0A9W8DWK4</accession>
<feature type="domain" description="Cep57 centrosome microtubule-binding" evidence="4">
    <location>
        <begin position="1972"/>
        <end position="2036"/>
    </location>
</feature>
<dbReference type="Proteomes" id="UP001150538">
    <property type="component" value="Unassembled WGS sequence"/>
</dbReference>
<feature type="compositionally biased region" description="Polar residues" evidence="3">
    <location>
        <begin position="846"/>
        <end position="869"/>
    </location>
</feature>
<evidence type="ECO:0000256" key="3">
    <source>
        <dbReference type="SAM" id="MobiDB-lite"/>
    </source>
</evidence>
<feature type="compositionally biased region" description="Polar residues" evidence="3">
    <location>
        <begin position="705"/>
        <end position="728"/>
    </location>
</feature>
<feature type="region of interest" description="Disordered" evidence="3">
    <location>
        <begin position="1642"/>
        <end position="1667"/>
    </location>
</feature>
<feature type="region of interest" description="Disordered" evidence="3">
    <location>
        <begin position="1439"/>
        <end position="1493"/>
    </location>
</feature>
<name>A0A9W8DWK4_9FUNG</name>
<feature type="compositionally biased region" description="Polar residues" evidence="3">
    <location>
        <begin position="1157"/>
        <end position="1169"/>
    </location>
</feature>
<feature type="region of interest" description="Disordered" evidence="3">
    <location>
        <begin position="1526"/>
        <end position="1603"/>
    </location>
</feature>
<feature type="compositionally biased region" description="Polar residues" evidence="3">
    <location>
        <begin position="1526"/>
        <end position="1540"/>
    </location>
</feature>
<feature type="compositionally biased region" description="Acidic residues" evidence="3">
    <location>
        <begin position="1073"/>
        <end position="1084"/>
    </location>
</feature>
<feature type="region of interest" description="Disordered" evidence="3">
    <location>
        <begin position="1340"/>
        <end position="1408"/>
    </location>
</feature>
<reference evidence="5" key="1">
    <citation type="submission" date="2022-07" db="EMBL/GenBank/DDBJ databases">
        <title>Phylogenomic reconstructions and comparative analyses of Kickxellomycotina fungi.</title>
        <authorList>
            <person name="Reynolds N.K."/>
            <person name="Stajich J.E."/>
            <person name="Barry K."/>
            <person name="Grigoriev I.V."/>
            <person name="Crous P."/>
            <person name="Smith M.E."/>
        </authorList>
    </citation>
    <scope>NUCLEOTIDE SEQUENCE</scope>
    <source>
        <strain evidence="5">NBRC 100468</strain>
    </source>
</reference>
<feature type="compositionally biased region" description="Polar residues" evidence="3">
    <location>
        <begin position="1380"/>
        <end position="1396"/>
    </location>
</feature>
<evidence type="ECO:0000256" key="1">
    <source>
        <dbReference type="ARBA" id="ARBA00004496"/>
    </source>
</evidence>
<dbReference type="Pfam" id="PF06657">
    <property type="entry name" value="Cep57_MT_bd"/>
    <property type="match status" value="1"/>
</dbReference>
<feature type="compositionally biased region" description="Basic residues" evidence="3">
    <location>
        <begin position="1715"/>
        <end position="1725"/>
    </location>
</feature>
<sequence>MSSQLALQGQRGYAFPSIDTYDHQDKQHKNFDAPGRGEGPSNSQAEFSSRTGKMVIEQGDRLEAELSDSLNGINLNQSENFSAAEQHNFAAGSMIGNNNPSLEWAHNSPVIYDDNTANHEKEDDGDDIESIGEITSDILNNAGHEEDEDEEQQQQIHTAGSVRRGSEESLKHLRGGIQLSPSPQMASFDMAITGERKMSPSNKKHVRKRSLEDSSRLTDIHFDDAAGLSEKLSFGGDESVDNGVNPDGIDGFSFYTDTKSSNAPLQEETHIKNIHTEFTETISYFPQPLKSGASADSGHPYHDSDDCDADNNNGRVSQDLLNVPRLQYTGQSRYRDRELQNQPNFQSMKSNKGHNTFAIDTGIRSDLSDSHINMGSQDSYASSNGDAQNMDDDHGRQDIKELDSLEPPKRDFENVYSTWSPNSQSSPQNQNSIKLNHRSQTNSYSNYYMTPEAVRNHSNDLNGDDDDTFERRSMGDVFPGFDQGDMTDESIISYQQSQSHHKNQDYIKDATVSSISWTARKHSLDSENGYFINDNFSPQKQDVADLYDSQFRPINNPDDLFGSKASSQDTDKDHEIVFGDLINRKKDRNRGYSSSASNPSSFHRLGTDSVTESVVKEQLRWENNEDDPLGKYGRVNSLGVCEDEDISGVLKTPRFGETLFETAINGFGTPDQYLISAPTTPATIFTRGIDRDPRRRKPEKAAPFSNRNSYTPQPRMLSSQVSPATMPSSEKLGTRALQNRNQIDFRDRHQNDSESRMADDEHNSGYERSDMNRQFAKKPLAKPQFHYISSPLGKRVATPSALNSAEGSPQPQSSCFPQKNGHGGGGEDSLNLGSLLNNSGSYHISRISQPNHNFDSSVPQSPTGSSASWLQSRVGLGRNFSPLRGEVSGISSPSNTGNYIPFQDPTIDFNDLPNYKNLDLRLQKPKENIPTSPLAKYQSPGQRSMAISQNHRNVHQQLVHNPSYETEPTMPYSSSQDGSVDGGGGSVRGGDIETMLPESLVRRQKSIANRKFENQSGITSDTLSPDHKLLQLKLRQLKPLMEKIASGQTDGNEHIESIMEYLSPHNDNVYGEEELQQEGDEEDQYSQPESGSDEHSAVQTPQHSKQPSSLWSSRISWKSVKSSAQNHQSVERSATPSEQRYPDSAYSEKPGFPNTPPQNSLPKTPQLQSGLFRRPSAPTPSRALGPLPKNQFVYRPLPPKPVVHASRSNPPQPPTPPSLPPQQETEYTESHYGVNGEQQMEFNHNTMGIAGNEQEEEVCDLASQSQEQISGAGEFRPPESIFDETVEHIVSGEEQSTSPEATKLHSEVAQFMRILTEQRDEMSKQMDELRTLSRAILEKASQQQQQLHLQHQQQLLHQNPKPSSNSIAVGTSPFPKDRNVSASQQPNPRASGNGNSDEQDPFIQPTNPANKTFQRILQGGSTSTRTPPAMRQVLRSVNTDPVLSKHQRTSQWVNSSAVDLPKYRPQSPSVVQRQKQEAQQAGREEKNISAQTEQFVVKPTQTSTLSKKARSTPHRKLRHDANVWTTPSLQRSHTMSTPISRQHQQQFQHRRFDTPSEKGSVQRSMSHRGSVSSRAQLAKKPLDSSRRSTPRQSVHHSSPLVQSQYFSNIVDGIEDDQVAEDNVQSPVPMEDEVQMQDTSYYEDNHEEDQENVREIEETESNNSESTITVPESLLNKAYYTNSDETEDRTYADEHNATKAYKKAHHSPLNVPTKCHASKLKSRRSSTKGSKFHLETIPKNDNVKKQKNKQSIMEQLQTIIDTLRDDHEANFHQHEKKPKSTIQKCPVCKSLREIPHSLPKSVGNMAAGVYGNNHDDEEEPFEVRDDGSDYSYDPHSARRSSGPVPRPLFSHQRKQSSSEKASKELAAYLQDYIKALESQVHNDVVGDDNEPNPPEPRTNHRESRAREEQSSISNARARWQNWLNRFDSDLQPAEILPPPPSYEQVRAQDRYNRTRKQPHGSYTNKGSSSSSANKVIEMLRDELVILKRRYHELTSAFEEMDPTDKSNERHRRVLASEIRDLVDLINMKGEQINTLNDLQEPQQQQQQKASYSYDYHPSNYKPYPHHDNKKEGGSQSQLNKKLLKSAKALQDVLYQETIR</sequence>
<comment type="caution">
    <text evidence="5">The sequence shown here is derived from an EMBL/GenBank/DDBJ whole genome shotgun (WGS) entry which is preliminary data.</text>
</comment>
<feature type="region of interest" description="Disordered" evidence="3">
    <location>
        <begin position="2035"/>
        <end position="2077"/>
    </location>
</feature>
<feature type="compositionally biased region" description="Low complexity" evidence="3">
    <location>
        <begin position="1108"/>
        <end position="1123"/>
    </location>
</feature>
<feature type="compositionally biased region" description="Polar residues" evidence="3">
    <location>
        <begin position="800"/>
        <end position="817"/>
    </location>
</feature>